<evidence type="ECO:0000256" key="9">
    <source>
        <dbReference type="NCBIfam" id="TIGR00080"/>
    </source>
</evidence>
<dbReference type="RefSeq" id="WP_101333734.1">
    <property type="nucleotide sequence ID" value="NZ_PJNI01000002.1"/>
</dbReference>
<reference evidence="10 11" key="1">
    <citation type="submission" date="2017-12" db="EMBL/GenBank/DDBJ databases">
        <title>The draft genome sequence of Brumimicrobium saltpan LHR20.</title>
        <authorList>
            <person name="Do Z.-J."/>
            <person name="Luo H.-R."/>
        </authorList>
    </citation>
    <scope>NUCLEOTIDE SEQUENCE [LARGE SCALE GENOMIC DNA]</scope>
    <source>
        <strain evidence="10 11">LHR20</strain>
    </source>
</reference>
<dbReference type="InterPro" id="IPR029063">
    <property type="entry name" value="SAM-dependent_MTases_sf"/>
</dbReference>
<dbReference type="PANTHER" id="PTHR11579">
    <property type="entry name" value="PROTEIN-L-ISOASPARTATE O-METHYLTRANSFERASE"/>
    <property type="match status" value="1"/>
</dbReference>
<comment type="subcellular location">
    <subcellularLocation>
        <location evidence="1">Cytoplasm</location>
    </subcellularLocation>
</comment>
<comment type="similarity">
    <text evidence="2">Belongs to the methyltransferase superfamily. L-isoaspartyl/D-aspartyl protein methyltransferase family.</text>
</comment>
<evidence type="ECO:0000256" key="8">
    <source>
        <dbReference type="ARBA" id="ARBA00022691"/>
    </source>
</evidence>
<dbReference type="PANTHER" id="PTHR11579:SF0">
    <property type="entry name" value="PROTEIN-L-ISOASPARTATE(D-ASPARTATE) O-METHYLTRANSFERASE"/>
    <property type="match status" value="1"/>
</dbReference>
<evidence type="ECO:0000256" key="1">
    <source>
        <dbReference type="ARBA" id="ARBA00004496"/>
    </source>
</evidence>
<evidence type="ECO:0000256" key="4">
    <source>
        <dbReference type="ARBA" id="ARBA00013346"/>
    </source>
</evidence>
<keyword evidence="11" id="KW-1185">Reference proteome</keyword>
<name>A0A2I0R5R7_9FLAO</name>
<keyword evidence="6 10" id="KW-0489">Methyltransferase</keyword>
<dbReference type="GO" id="GO:0030091">
    <property type="term" value="P:protein repair"/>
    <property type="evidence" value="ECO:0007669"/>
    <property type="project" value="UniProtKB-UniRule"/>
</dbReference>
<gene>
    <name evidence="10" type="ORF">CW751_04115</name>
</gene>
<dbReference type="GO" id="GO:0004719">
    <property type="term" value="F:protein-L-isoaspartate (D-aspartate) O-methyltransferase activity"/>
    <property type="evidence" value="ECO:0007669"/>
    <property type="project" value="UniProtKB-UniRule"/>
</dbReference>
<organism evidence="10 11">
    <name type="scientific">Brumimicrobium salinarum</name>
    <dbReference type="NCBI Taxonomy" id="2058658"/>
    <lineage>
        <taxon>Bacteria</taxon>
        <taxon>Pseudomonadati</taxon>
        <taxon>Bacteroidota</taxon>
        <taxon>Flavobacteriia</taxon>
        <taxon>Flavobacteriales</taxon>
        <taxon>Crocinitomicaceae</taxon>
        <taxon>Brumimicrobium</taxon>
    </lineage>
</organism>
<dbReference type="SUPFAM" id="SSF53335">
    <property type="entry name" value="S-adenosyl-L-methionine-dependent methyltransferases"/>
    <property type="match status" value="1"/>
</dbReference>
<dbReference type="OrthoDB" id="9810066at2"/>
<dbReference type="FunFam" id="3.40.50.150:FF:000010">
    <property type="entry name" value="Protein-L-isoaspartate O-methyltransferase"/>
    <property type="match status" value="1"/>
</dbReference>
<dbReference type="InterPro" id="IPR000682">
    <property type="entry name" value="PCMT"/>
</dbReference>
<dbReference type="EMBL" id="PJNI01000002">
    <property type="protein sequence ID" value="PKR81720.1"/>
    <property type="molecule type" value="Genomic_DNA"/>
</dbReference>
<dbReference type="Pfam" id="PF01135">
    <property type="entry name" value="PCMT"/>
    <property type="match status" value="1"/>
</dbReference>
<dbReference type="GO" id="GO:0005737">
    <property type="term" value="C:cytoplasm"/>
    <property type="evidence" value="ECO:0007669"/>
    <property type="project" value="UniProtKB-SubCell"/>
</dbReference>
<keyword evidence="5" id="KW-0963">Cytoplasm</keyword>
<keyword evidence="7 10" id="KW-0808">Transferase</keyword>
<dbReference type="Proteomes" id="UP000236654">
    <property type="component" value="Unassembled WGS sequence"/>
</dbReference>
<evidence type="ECO:0000256" key="6">
    <source>
        <dbReference type="ARBA" id="ARBA00022603"/>
    </source>
</evidence>
<comment type="caution">
    <text evidence="10">The sequence shown here is derived from an EMBL/GenBank/DDBJ whole genome shotgun (WGS) entry which is preliminary data.</text>
</comment>
<dbReference type="Gene3D" id="3.40.50.150">
    <property type="entry name" value="Vaccinia Virus protein VP39"/>
    <property type="match status" value="1"/>
</dbReference>
<evidence type="ECO:0000256" key="5">
    <source>
        <dbReference type="ARBA" id="ARBA00022490"/>
    </source>
</evidence>
<sequence length="214" mass="23928">MIDTYRHKGMRRKLIEELRAMGISAIDVLDAFDQVPRHFFLDSSFTNQAYSNMAFQIGEGQTISHPYTVAFQTQLLNLNKGQRILEIGTGSGFQTAILCALGARVVSIERQRNLYISAKSKIAQLGYVPNLFFGDGYKGKASYAPYDSILVTCGAPFIPEDLKNQLKVGGRLVIPIGEGDKQIMTRLTKINEEEWKTETFGDFSFVPMLTKTAK</sequence>
<evidence type="ECO:0000256" key="7">
    <source>
        <dbReference type="ARBA" id="ARBA00022679"/>
    </source>
</evidence>
<protein>
    <recommendedName>
        <fullName evidence="4 9">Protein-L-isoaspartate O-methyltransferase</fullName>
        <ecNumber evidence="3 9">2.1.1.77</ecNumber>
    </recommendedName>
</protein>
<dbReference type="NCBIfam" id="TIGR00080">
    <property type="entry name" value="pimt"/>
    <property type="match status" value="1"/>
</dbReference>
<dbReference type="NCBIfam" id="NF001453">
    <property type="entry name" value="PRK00312.1"/>
    <property type="match status" value="1"/>
</dbReference>
<dbReference type="GO" id="GO:0032259">
    <property type="term" value="P:methylation"/>
    <property type="evidence" value="ECO:0007669"/>
    <property type="project" value="UniProtKB-KW"/>
</dbReference>
<evidence type="ECO:0000313" key="10">
    <source>
        <dbReference type="EMBL" id="PKR81720.1"/>
    </source>
</evidence>
<proteinExistence type="inferred from homology"/>
<evidence type="ECO:0000256" key="3">
    <source>
        <dbReference type="ARBA" id="ARBA00011890"/>
    </source>
</evidence>
<dbReference type="CDD" id="cd02440">
    <property type="entry name" value="AdoMet_MTases"/>
    <property type="match status" value="1"/>
</dbReference>
<accession>A0A2I0R5R7</accession>
<keyword evidence="8" id="KW-0949">S-adenosyl-L-methionine</keyword>
<evidence type="ECO:0000313" key="11">
    <source>
        <dbReference type="Proteomes" id="UP000236654"/>
    </source>
</evidence>
<dbReference type="AlphaFoldDB" id="A0A2I0R5R7"/>
<dbReference type="EC" id="2.1.1.77" evidence="3 9"/>
<evidence type="ECO:0000256" key="2">
    <source>
        <dbReference type="ARBA" id="ARBA00005369"/>
    </source>
</evidence>